<dbReference type="STRING" id="2045.KR76_00425"/>
<sequence>MTDVLVAPTQAGVARVTLNRPERHNAWTVGMQAAYFTALEELAADPDVRVIVVTGAGDTFCPGADTEALSRYSETGTTNPAMALIEQPEWYPALVPKPMIAAISGMCAGVGLAQALLCDLRIAAPDTRFTTAFAKRALPPMHGMVPLLTRVAGDAAAAELLLTARTFSGDEALRLGVVTSVSENPLAQATELAERIAATCAPTSLMTMKQALLAPWLPRIEEAVTRVDATLDAVLGSAEFREGLDSLLERRPPAFPGLRIDPTH</sequence>
<dbReference type="RefSeq" id="WP_038675835.1">
    <property type="nucleotide sequence ID" value="NZ_BJMC01000016.1"/>
</dbReference>
<dbReference type="GO" id="GO:0004300">
    <property type="term" value="F:enoyl-CoA hydratase activity"/>
    <property type="evidence" value="ECO:0007669"/>
    <property type="project" value="UniProtKB-EC"/>
</dbReference>
<dbReference type="PANTHER" id="PTHR11941:SF133">
    <property type="entry name" value="1,2-EPOXYPHENYLACETYL-COA ISOMERASE"/>
    <property type="match status" value="1"/>
</dbReference>
<dbReference type="Gene3D" id="3.90.226.10">
    <property type="entry name" value="2-enoyl-CoA Hydratase, Chain A, domain 1"/>
    <property type="match status" value="1"/>
</dbReference>
<dbReference type="GO" id="GO:0006635">
    <property type="term" value="P:fatty acid beta-oxidation"/>
    <property type="evidence" value="ECO:0007669"/>
    <property type="project" value="TreeGrafter"/>
</dbReference>
<organism evidence="1 2">
    <name type="scientific">Nocardioides simplex</name>
    <name type="common">Arthrobacter simplex</name>
    <dbReference type="NCBI Taxonomy" id="2045"/>
    <lineage>
        <taxon>Bacteria</taxon>
        <taxon>Bacillati</taxon>
        <taxon>Actinomycetota</taxon>
        <taxon>Actinomycetes</taxon>
        <taxon>Propionibacteriales</taxon>
        <taxon>Nocardioidaceae</taxon>
        <taxon>Pimelobacter</taxon>
    </lineage>
</organism>
<keyword evidence="2" id="KW-1185">Reference proteome</keyword>
<dbReference type="eggNOG" id="COG1024">
    <property type="taxonomic scope" value="Bacteria"/>
</dbReference>
<proteinExistence type="predicted"/>
<dbReference type="OrthoDB" id="9777711at2"/>
<dbReference type="HOGENOM" id="CLU_009834_7_2_11"/>
<protein>
    <submittedName>
        <fullName evidence="1">Enoyl-CoA hydratase</fullName>
        <ecNumber evidence="1">4.2.1.17</ecNumber>
    </submittedName>
</protein>
<dbReference type="SUPFAM" id="SSF52096">
    <property type="entry name" value="ClpP/crotonase"/>
    <property type="match status" value="1"/>
</dbReference>
<dbReference type="Proteomes" id="UP000030300">
    <property type="component" value="Chromosome"/>
</dbReference>
<dbReference type="PANTHER" id="PTHR11941">
    <property type="entry name" value="ENOYL-COA HYDRATASE-RELATED"/>
    <property type="match status" value="1"/>
</dbReference>
<accession>A0A0A1DGI7</accession>
<dbReference type="Pfam" id="PF00378">
    <property type="entry name" value="ECH_1"/>
    <property type="match status" value="1"/>
</dbReference>
<name>A0A0A1DGI7_NOCSI</name>
<dbReference type="InterPro" id="IPR029045">
    <property type="entry name" value="ClpP/crotonase-like_dom_sf"/>
</dbReference>
<evidence type="ECO:0000313" key="1">
    <source>
        <dbReference type="EMBL" id="AIY15623.1"/>
    </source>
</evidence>
<keyword evidence="1" id="KW-0456">Lyase</keyword>
<dbReference type="KEGG" id="psim:KR76_00425"/>
<evidence type="ECO:0000313" key="2">
    <source>
        <dbReference type="Proteomes" id="UP000030300"/>
    </source>
</evidence>
<dbReference type="InterPro" id="IPR001753">
    <property type="entry name" value="Enoyl-CoA_hydra/iso"/>
</dbReference>
<dbReference type="GeneID" id="96607473"/>
<dbReference type="EC" id="4.2.1.17" evidence="1"/>
<dbReference type="CDD" id="cd06558">
    <property type="entry name" value="crotonase-like"/>
    <property type="match status" value="1"/>
</dbReference>
<reference evidence="1 2" key="1">
    <citation type="journal article" date="2015" name="Genome Announc.">
        <title>Complete Genome Sequence of Steroid-Transforming Nocardioides simplex VKM Ac-2033D.</title>
        <authorList>
            <person name="Shtratnikova V.Y."/>
            <person name="Schelkunov M.I."/>
            <person name="Pekov Y.A."/>
            <person name="Fokina V.V."/>
            <person name="Logacheva M.D."/>
            <person name="Sokolov S.L."/>
            <person name="Bragin E.Y."/>
            <person name="Ashapkin V.V."/>
            <person name="Donova M.V."/>
        </authorList>
    </citation>
    <scope>NUCLEOTIDE SEQUENCE [LARGE SCALE GENOMIC DNA]</scope>
    <source>
        <strain evidence="1 2">VKM Ac-2033D</strain>
    </source>
</reference>
<gene>
    <name evidence="1" type="ORF">KR76_00425</name>
</gene>
<dbReference type="EMBL" id="CP009896">
    <property type="protein sequence ID" value="AIY15623.1"/>
    <property type="molecule type" value="Genomic_DNA"/>
</dbReference>
<dbReference type="AlphaFoldDB" id="A0A0A1DGI7"/>